<reference evidence="2 3" key="1">
    <citation type="journal article" date="2015" name="Int. J. Syst. Evol. Microbiol.">
        <title>Erythrobacter atlanticus sp. nov., a bacterium from ocean sediment able to degrade polycyclic aromatic hydrocarbons.</title>
        <authorList>
            <person name="Zhuang L."/>
            <person name="Liu Y."/>
            <person name="Wang L."/>
            <person name="Wang W."/>
            <person name="Shao Z."/>
        </authorList>
    </citation>
    <scope>NUCLEOTIDE SEQUENCE [LARGE SCALE GENOMIC DNA]</scope>
    <source>
        <strain evidence="3">s21-N3</strain>
    </source>
</reference>
<accession>A0A0H4V8D5</accession>
<keyword evidence="1" id="KW-0175">Coiled coil</keyword>
<proteinExistence type="predicted"/>
<dbReference type="PATRIC" id="fig|1648404.4.peg.9"/>
<gene>
    <name evidence="2" type="ORF">CP97_00035</name>
</gene>
<dbReference type="AlphaFoldDB" id="A0A0H4V8D5"/>
<reference evidence="3" key="2">
    <citation type="submission" date="2015-04" db="EMBL/GenBank/DDBJ databases">
        <title>The complete genome sequence of Erythrobacter sp. s21-N3.</title>
        <authorList>
            <person name="Zhuang L."/>
            <person name="Liu Y."/>
            <person name="Shao Z."/>
        </authorList>
    </citation>
    <scope>NUCLEOTIDE SEQUENCE [LARGE SCALE GENOMIC DNA]</scope>
    <source>
        <strain evidence="3">s21-N3</strain>
    </source>
</reference>
<dbReference type="Proteomes" id="UP000059113">
    <property type="component" value="Chromosome"/>
</dbReference>
<organism evidence="2 3">
    <name type="scientific">Aurantiacibacter atlanticus</name>
    <dbReference type="NCBI Taxonomy" id="1648404"/>
    <lineage>
        <taxon>Bacteria</taxon>
        <taxon>Pseudomonadati</taxon>
        <taxon>Pseudomonadota</taxon>
        <taxon>Alphaproteobacteria</taxon>
        <taxon>Sphingomonadales</taxon>
        <taxon>Erythrobacteraceae</taxon>
        <taxon>Aurantiacibacter</taxon>
    </lineage>
</organism>
<name>A0A0H4V8D5_9SPHN</name>
<dbReference type="KEGG" id="ery:CP97_00035"/>
<dbReference type="STRING" id="1648404.CP97_00035"/>
<feature type="coiled-coil region" evidence="1">
    <location>
        <begin position="82"/>
        <end position="109"/>
    </location>
</feature>
<keyword evidence="3" id="KW-1185">Reference proteome</keyword>
<evidence type="ECO:0000256" key="1">
    <source>
        <dbReference type="SAM" id="Coils"/>
    </source>
</evidence>
<protein>
    <submittedName>
        <fullName evidence="2">Uncharacterized protein</fullName>
    </submittedName>
</protein>
<dbReference type="OrthoDB" id="10003368at2"/>
<dbReference type="RefSeq" id="WP_048884261.1">
    <property type="nucleotide sequence ID" value="NZ_CP011310.1"/>
</dbReference>
<dbReference type="EMBL" id="CP011310">
    <property type="protein sequence ID" value="AKQ40780.1"/>
    <property type="molecule type" value="Genomic_DNA"/>
</dbReference>
<sequence>MTKHRIAYENAVANREDLERIYSASVSSGSLPASEKDAVIFAQKFAQLHGEGAPKSGWEALAKELRLVQLACGSIGTGVLPASKVRAKVARAQKRLAEAQALLNELEFELDYVTAILSLPDHYAFRAREKDLADLVADLSSVAEWLEANKPPAKWTATSRRQHRVRLAVLLKPLFEEQFGEQARPVGGSAAVADADSNDWTRFFQMAASIFFGENATPDRQALLWEVNCHRQWHSSSSRCFERQRLEPDDAKSGIKIWGGCSNFCAQVARSYTQHLLQAMQ</sequence>
<evidence type="ECO:0000313" key="2">
    <source>
        <dbReference type="EMBL" id="AKQ40780.1"/>
    </source>
</evidence>
<evidence type="ECO:0000313" key="3">
    <source>
        <dbReference type="Proteomes" id="UP000059113"/>
    </source>
</evidence>